<sequence length="291" mass="33834">MSGSRNDPNINCKYNYTYKITNNINNRYYIGVHRTNNIDDGYMGSGKLMKRAIKKYGIENFTKTILRFFKTYREALEYERELVTIELINSDTVYNIREGGYGPCQWSDDARHNISKLAKQRWCDPLYRDKMMRYFTDPERRQRVSEQIKKWIRDNPDLHTNRMSKINKNKDKITKTANQHRGMKRSAAARQNISDGIISANKANPEVSKKRSGRGSRYIYNPVTGQSIRYTIDAPIPEGWIAGSGPKKNTAKYTDMNKGSVFAYNATTKKIQRFKSKELIPHGFTLGRPKK</sequence>
<dbReference type="SMART" id="SM00465">
    <property type="entry name" value="GIYc"/>
    <property type="match status" value="1"/>
</dbReference>
<evidence type="ECO:0000313" key="4">
    <source>
        <dbReference type="EMBL" id="CAB5226375.1"/>
    </source>
</evidence>
<dbReference type="Pfam" id="PF01541">
    <property type="entry name" value="GIY-YIG"/>
    <property type="match status" value="1"/>
</dbReference>
<keyword evidence="4" id="KW-0540">Nuclease</keyword>
<keyword evidence="4" id="KW-0378">Hydrolase</keyword>
<keyword evidence="2" id="KW-0460">Magnesium</keyword>
<keyword evidence="4" id="KW-0255">Endonuclease</keyword>
<protein>
    <submittedName>
        <fullName evidence="4">GrpIintron_endo, group I intron endonuclease</fullName>
    </submittedName>
</protein>
<dbReference type="SUPFAM" id="SSF82771">
    <property type="entry name" value="GIY-YIG endonuclease"/>
    <property type="match status" value="1"/>
</dbReference>
<dbReference type="EMBL" id="LR798360">
    <property type="protein sequence ID" value="CAB5226375.1"/>
    <property type="molecule type" value="Genomic_DNA"/>
</dbReference>
<dbReference type="CDD" id="cd10444">
    <property type="entry name" value="GIY-YIG_SegABCDEFG"/>
    <property type="match status" value="1"/>
</dbReference>
<feature type="domain" description="GIY-YIG" evidence="3">
    <location>
        <begin position="13"/>
        <end position="96"/>
    </location>
</feature>
<comment type="cofactor">
    <cofactor evidence="1">
        <name>Mg(2+)</name>
        <dbReference type="ChEBI" id="CHEBI:18420"/>
    </cofactor>
</comment>
<dbReference type="PROSITE" id="PS50164">
    <property type="entry name" value="GIY_YIG"/>
    <property type="match status" value="1"/>
</dbReference>
<reference evidence="4" key="1">
    <citation type="submission" date="2020-05" db="EMBL/GenBank/DDBJ databases">
        <authorList>
            <person name="Chiriac C."/>
            <person name="Salcher M."/>
            <person name="Ghai R."/>
            <person name="Kavagutti S V."/>
        </authorList>
    </citation>
    <scope>NUCLEOTIDE SEQUENCE</scope>
</reference>
<dbReference type="GO" id="GO:0004519">
    <property type="term" value="F:endonuclease activity"/>
    <property type="evidence" value="ECO:0007669"/>
    <property type="project" value="UniProtKB-KW"/>
</dbReference>
<evidence type="ECO:0000259" key="3">
    <source>
        <dbReference type="PROSITE" id="PS50164"/>
    </source>
</evidence>
<dbReference type="InterPro" id="IPR035901">
    <property type="entry name" value="GIY-YIG_endonuc_sf"/>
</dbReference>
<dbReference type="InterPro" id="IPR000305">
    <property type="entry name" value="GIY-YIG_endonuc"/>
</dbReference>
<evidence type="ECO:0000256" key="2">
    <source>
        <dbReference type="ARBA" id="ARBA00022842"/>
    </source>
</evidence>
<gene>
    <name evidence="4" type="ORF">UFOVP760_151</name>
</gene>
<evidence type="ECO:0000256" key="1">
    <source>
        <dbReference type="ARBA" id="ARBA00001946"/>
    </source>
</evidence>
<dbReference type="Gene3D" id="3.40.1440.10">
    <property type="entry name" value="GIY-YIG endonuclease"/>
    <property type="match status" value="1"/>
</dbReference>
<organism evidence="4">
    <name type="scientific">uncultured Caudovirales phage</name>
    <dbReference type="NCBI Taxonomy" id="2100421"/>
    <lineage>
        <taxon>Viruses</taxon>
        <taxon>Duplodnaviria</taxon>
        <taxon>Heunggongvirae</taxon>
        <taxon>Uroviricota</taxon>
        <taxon>Caudoviricetes</taxon>
        <taxon>Peduoviridae</taxon>
        <taxon>Maltschvirus</taxon>
        <taxon>Maltschvirus maltsch</taxon>
    </lineage>
</organism>
<proteinExistence type="predicted"/>
<accession>A0A6J7XEX7</accession>
<name>A0A6J7XEX7_9CAUD</name>